<feature type="compositionally biased region" description="Low complexity" evidence="1">
    <location>
        <begin position="134"/>
        <end position="145"/>
    </location>
</feature>
<comment type="caution">
    <text evidence="3">The sequence shown here is derived from an EMBL/GenBank/DDBJ whole genome shotgun (WGS) entry which is preliminary data.</text>
</comment>
<feature type="region of interest" description="Disordered" evidence="1">
    <location>
        <begin position="1"/>
        <end position="156"/>
    </location>
</feature>
<sequence>MPRRKQKKAVMTEEDGEERAEEALPHVVDDEGDEERKSQTKAPRTSRRAKTKRKKQESSDEEEEESILDEEEEEEKRSKKKTKKSNSSTSKKKKTSSSSKKKKAESELEEEDENEPMIEKDQTEDVMEDEEKNNTITNASSITTPTEEEVIPEEQPEDAVGDLDLTKIQSENSFVMETIQNVMQFQSVLQNVESGYATLSSEDRHKILSILKHQQRKIGKLVEICNSAELLLFRGAKNDLSEYGILNKIELVEVWAVVFSFLKFSDWLKASQVCKLWKKASEEPYSLSSLQFDFKYNFQHKHILEVYREYFAERKIFIRYASDIPGHFLRYLSEHNIVFPNAKYLITCKIPSWEDELSYYSDENIEKVFPKYAMPHFNASSVEEFGFLRSFLSSSSQKTIDVPASTKCVKLGSRFVEFENPDNIVKLVISICDEETLPQFPNLTELDLSLHFSPFNDDIILDYKFGEKVKTLGLCYHATIQDVKRCLPSLSQIQTLKLSEVGLNKRAFSVGSNLTSFENLTELDADTMYESQLEAIAPRLKRLKISKLLEKKGKIFTHLTNIEALCITDQVLANPNDLTKLTKLKTLQISNNSNNHNKQITIDSASLETLILLTFNSITINCPNLYYLLISGGLKSGSESVYITSNKLSLFRLDREVQSLSIKGPNLFSDGSILERVKSIVDLECPLIESAHILSASSITQSDSFKTLLVRQIKTLRISACTLQIFEYQTQIQNLFIDGWKSISKISQAKMSLYKQNTKTVRQLSLQGCSIEVVKSINNLFRESSSIETLSILDTNYDSEVMDSISNSSQYYPNLSELHLKNIVGFKPATMNLFLKTLDPRTKLKTLECVLKTTYKRYIPTHIPTHVERYIGSIGGIANAPVKNLTSLIVPSGCMHMEAEEFQHLPNLTFLKLEQIFVDSTMLKHLKNVKILVLSAYNSLLLKLNKDENPERTIYYE</sequence>
<feature type="compositionally biased region" description="Basic residues" evidence="1">
    <location>
        <begin position="78"/>
        <end position="103"/>
    </location>
</feature>
<evidence type="ECO:0000313" key="4">
    <source>
        <dbReference type="Proteomes" id="UP000444721"/>
    </source>
</evidence>
<dbReference type="VEuPathDB" id="AmoebaDB:NF0022950"/>
<evidence type="ECO:0000313" key="3">
    <source>
        <dbReference type="EMBL" id="KAF0973012.1"/>
    </source>
</evidence>
<dbReference type="Gene3D" id="3.80.10.10">
    <property type="entry name" value="Ribonuclease Inhibitor"/>
    <property type="match status" value="2"/>
</dbReference>
<dbReference type="OMA" id="IVDLECP"/>
<feature type="compositionally biased region" description="Basic and acidic residues" evidence="1">
    <location>
        <begin position="21"/>
        <end position="38"/>
    </location>
</feature>
<evidence type="ECO:0000256" key="1">
    <source>
        <dbReference type="SAM" id="MobiDB-lite"/>
    </source>
</evidence>
<evidence type="ECO:0000259" key="2">
    <source>
        <dbReference type="Pfam" id="PF12937"/>
    </source>
</evidence>
<dbReference type="AlphaFoldDB" id="A0A6A5BDV2"/>
<feature type="compositionally biased region" description="Acidic residues" evidence="1">
    <location>
        <begin position="59"/>
        <end position="74"/>
    </location>
</feature>
<dbReference type="InterPro" id="IPR001810">
    <property type="entry name" value="F-box_dom"/>
</dbReference>
<dbReference type="SUPFAM" id="SSF52047">
    <property type="entry name" value="RNI-like"/>
    <property type="match status" value="2"/>
</dbReference>
<dbReference type="EMBL" id="VFQX01000063">
    <property type="protein sequence ID" value="KAF0973012.1"/>
    <property type="molecule type" value="Genomic_DNA"/>
</dbReference>
<dbReference type="Pfam" id="PF12937">
    <property type="entry name" value="F-box-like"/>
    <property type="match status" value="1"/>
</dbReference>
<keyword evidence="4" id="KW-1185">Reference proteome</keyword>
<feature type="domain" description="F-box" evidence="2">
    <location>
        <begin position="253"/>
        <end position="286"/>
    </location>
</feature>
<dbReference type="VEuPathDB" id="AmoebaDB:NfTy_007900"/>
<gene>
    <name evidence="3" type="ORF">FDP41_008676</name>
</gene>
<dbReference type="Proteomes" id="UP000444721">
    <property type="component" value="Unassembled WGS sequence"/>
</dbReference>
<dbReference type="GO" id="GO:0019005">
    <property type="term" value="C:SCF ubiquitin ligase complex"/>
    <property type="evidence" value="ECO:0007669"/>
    <property type="project" value="TreeGrafter"/>
</dbReference>
<dbReference type="VEuPathDB" id="AmoebaDB:FDP41_008676"/>
<dbReference type="InterPro" id="IPR032675">
    <property type="entry name" value="LRR_dom_sf"/>
</dbReference>
<name>A0A6A5BDV2_NAEFO</name>
<dbReference type="RefSeq" id="XP_044557725.1">
    <property type="nucleotide sequence ID" value="XM_044712555.1"/>
</dbReference>
<dbReference type="OrthoDB" id="10257053at2759"/>
<feature type="compositionally biased region" description="Acidic residues" evidence="1">
    <location>
        <begin position="107"/>
        <end position="116"/>
    </location>
</feature>
<dbReference type="Gene3D" id="1.20.1280.50">
    <property type="match status" value="1"/>
</dbReference>
<dbReference type="GeneID" id="68115894"/>
<accession>A0A6A5BDV2</accession>
<dbReference type="PANTHER" id="PTHR13318">
    <property type="entry name" value="PARTNER OF PAIRED, ISOFORM B-RELATED"/>
    <property type="match status" value="1"/>
</dbReference>
<dbReference type="SUPFAM" id="SSF81383">
    <property type="entry name" value="F-box domain"/>
    <property type="match status" value="1"/>
</dbReference>
<reference evidence="3 4" key="1">
    <citation type="journal article" date="2019" name="Sci. Rep.">
        <title>Nanopore sequencing improves the draft genome of the human pathogenic amoeba Naegleria fowleri.</title>
        <authorList>
            <person name="Liechti N."/>
            <person name="Schurch N."/>
            <person name="Bruggmann R."/>
            <person name="Wittwer M."/>
        </authorList>
    </citation>
    <scope>NUCLEOTIDE SEQUENCE [LARGE SCALE GENOMIC DNA]</scope>
    <source>
        <strain evidence="3 4">ATCC 30894</strain>
    </source>
</reference>
<proteinExistence type="predicted"/>
<organism evidence="3 4">
    <name type="scientific">Naegleria fowleri</name>
    <name type="common">Brain eating amoeba</name>
    <dbReference type="NCBI Taxonomy" id="5763"/>
    <lineage>
        <taxon>Eukaryota</taxon>
        <taxon>Discoba</taxon>
        <taxon>Heterolobosea</taxon>
        <taxon>Tetramitia</taxon>
        <taxon>Eutetramitia</taxon>
        <taxon>Vahlkampfiidae</taxon>
        <taxon>Naegleria</taxon>
    </lineage>
</organism>
<feature type="compositionally biased region" description="Basic residues" evidence="1">
    <location>
        <begin position="44"/>
        <end position="55"/>
    </location>
</feature>
<dbReference type="InterPro" id="IPR036047">
    <property type="entry name" value="F-box-like_dom_sf"/>
</dbReference>
<feature type="compositionally biased region" description="Acidic residues" evidence="1">
    <location>
        <begin position="146"/>
        <end position="156"/>
    </location>
</feature>
<dbReference type="GO" id="GO:0031146">
    <property type="term" value="P:SCF-dependent proteasomal ubiquitin-dependent protein catabolic process"/>
    <property type="evidence" value="ECO:0007669"/>
    <property type="project" value="TreeGrafter"/>
</dbReference>
<protein>
    <recommendedName>
        <fullName evidence="2">F-box domain-containing protein</fullName>
    </recommendedName>
</protein>